<sequence>MAATQQQCPPAPGNVPYPWVARWDERDQRWFFQNEQTGQTSREHPGYSQGAPPASQGQYYGGGGGGAPAPGGYYNEQQQQQHHHQHHQQQQEQERAPKKDRKMLYAAGGLAAGAIGGAMLMHKGEEIHDDFERDKYRFEDGVEDIPEDAARWTGEAVGGVEYGVDRVENKVEHAVDDVEDFPENAAEWVGDKVGDVERFGDNVDNAYDYGVEEGRDRW</sequence>
<accession>A0A0F8U820</accession>
<comment type="caution">
    <text evidence="3">The sequence shown here is derived from an EMBL/GenBank/DDBJ whole genome shotgun (WGS) entry which is preliminary data.</text>
</comment>
<dbReference type="STRING" id="308745.A0A0F8U820"/>
<dbReference type="OrthoDB" id="2367685at2759"/>
<proteinExistence type="predicted"/>
<feature type="domain" description="WW" evidence="2">
    <location>
        <begin position="13"/>
        <end position="47"/>
    </location>
</feature>
<dbReference type="Pfam" id="PF00397">
    <property type="entry name" value="WW"/>
    <property type="match status" value="1"/>
</dbReference>
<organism evidence="3 4">
    <name type="scientific">Aspergillus rambellii</name>
    <dbReference type="NCBI Taxonomy" id="308745"/>
    <lineage>
        <taxon>Eukaryota</taxon>
        <taxon>Fungi</taxon>
        <taxon>Dikarya</taxon>
        <taxon>Ascomycota</taxon>
        <taxon>Pezizomycotina</taxon>
        <taxon>Eurotiomycetes</taxon>
        <taxon>Eurotiomycetidae</taxon>
        <taxon>Eurotiales</taxon>
        <taxon>Aspergillaceae</taxon>
        <taxon>Aspergillus</taxon>
        <taxon>Aspergillus subgen. Nidulantes</taxon>
    </lineage>
</organism>
<feature type="compositionally biased region" description="Gly residues" evidence="1">
    <location>
        <begin position="59"/>
        <end position="69"/>
    </location>
</feature>
<dbReference type="EMBL" id="JZBS01003214">
    <property type="protein sequence ID" value="KKK15698.1"/>
    <property type="molecule type" value="Genomic_DNA"/>
</dbReference>
<dbReference type="Proteomes" id="UP000034291">
    <property type="component" value="Unassembled WGS sequence"/>
</dbReference>
<evidence type="ECO:0000313" key="4">
    <source>
        <dbReference type="Proteomes" id="UP000034291"/>
    </source>
</evidence>
<dbReference type="AlphaFoldDB" id="A0A0F8U820"/>
<dbReference type="PROSITE" id="PS50020">
    <property type="entry name" value="WW_DOMAIN_2"/>
    <property type="match status" value="1"/>
</dbReference>
<dbReference type="InterPro" id="IPR001202">
    <property type="entry name" value="WW_dom"/>
</dbReference>
<feature type="region of interest" description="Disordered" evidence="1">
    <location>
        <begin position="28"/>
        <end position="99"/>
    </location>
</feature>
<gene>
    <name evidence="3" type="ORF">ARAM_007464</name>
</gene>
<name>A0A0F8U820_9EURO</name>
<feature type="compositionally biased region" description="Low complexity" evidence="1">
    <location>
        <begin position="70"/>
        <end position="80"/>
    </location>
</feature>
<reference evidence="3 4" key="1">
    <citation type="submission" date="2015-02" db="EMBL/GenBank/DDBJ databases">
        <title>Draft Genome Sequences of Two Closely-Related Aflatoxigenic Aspergillus Species Obtained from the Cote d'Ivoire.</title>
        <authorList>
            <person name="Moore G.G."/>
            <person name="Beltz S.B."/>
            <person name="Mack B.M."/>
        </authorList>
    </citation>
    <scope>NUCLEOTIDE SEQUENCE [LARGE SCALE GENOMIC DNA]</scope>
    <source>
        <strain evidence="3 4">SRRC1468</strain>
    </source>
</reference>
<evidence type="ECO:0000259" key="2">
    <source>
        <dbReference type="PROSITE" id="PS50020"/>
    </source>
</evidence>
<protein>
    <recommendedName>
        <fullName evidence="2">WW domain-containing protein</fullName>
    </recommendedName>
</protein>
<evidence type="ECO:0000256" key="1">
    <source>
        <dbReference type="SAM" id="MobiDB-lite"/>
    </source>
</evidence>
<feature type="compositionally biased region" description="Polar residues" evidence="1">
    <location>
        <begin position="31"/>
        <end position="40"/>
    </location>
</feature>
<dbReference type="SUPFAM" id="SSF51045">
    <property type="entry name" value="WW domain"/>
    <property type="match status" value="1"/>
</dbReference>
<evidence type="ECO:0000313" key="3">
    <source>
        <dbReference type="EMBL" id="KKK15698.1"/>
    </source>
</evidence>
<dbReference type="InterPro" id="IPR036020">
    <property type="entry name" value="WW_dom_sf"/>
</dbReference>
<feature type="region of interest" description="Disordered" evidence="1">
    <location>
        <begin position="1"/>
        <end position="20"/>
    </location>
</feature>
<keyword evidence="4" id="KW-1185">Reference proteome</keyword>